<keyword evidence="2" id="KW-0732">Signal</keyword>
<proteinExistence type="predicted"/>
<evidence type="ECO:0000313" key="3">
    <source>
        <dbReference type="EMBL" id="KAK7739482.1"/>
    </source>
</evidence>
<organism evidence="3 4">
    <name type="scientific">Diaporthe eres</name>
    <name type="common">Phomopsis oblonga</name>
    <dbReference type="NCBI Taxonomy" id="83184"/>
    <lineage>
        <taxon>Eukaryota</taxon>
        <taxon>Fungi</taxon>
        <taxon>Dikarya</taxon>
        <taxon>Ascomycota</taxon>
        <taxon>Pezizomycotina</taxon>
        <taxon>Sordariomycetes</taxon>
        <taxon>Sordariomycetidae</taxon>
        <taxon>Diaporthales</taxon>
        <taxon>Diaporthaceae</taxon>
        <taxon>Diaporthe</taxon>
        <taxon>Diaporthe eres species complex</taxon>
    </lineage>
</organism>
<evidence type="ECO:0000256" key="2">
    <source>
        <dbReference type="SAM" id="SignalP"/>
    </source>
</evidence>
<accession>A0ABR1PLW8</accession>
<gene>
    <name evidence="3" type="ORF">SLS63_001827</name>
</gene>
<keyword evidence="4" id="KW-1185">Reference proteome</keyword>
<evidence type="ECO:0008006" key="5">
    <source>
        <dbReference type="Google" id="ProtNLM"/>
    </source>
</evidence>
<evidence type="ECO:0000313" key="4">
    <source>
        <dbReference type="Proteomes" id="UP001430848"/>
    </source>
</evidence>
<protein>
    <recommendedName>
        <fullName evidence="5">Extracellular membrane protein CFEM domain-containing protein</fullName>
    </recommendedName>
</protein>
<name>A0ABR1PLW8_DIAER</name>
<feature type="chain" id="PRO_5047089327" description="Extracellular membrane protein CFEM domain-containing protein" evidence="2">
    <location>
        <begin position="29"/>
        <end position="173"/>
    </location>
</feature>
<feature type="signal peptide" evidence="2">
    <location>
        <begin position="1"/>
        <end position="28"/>
    </location>
</feature>
<comment type="caution">
    <text evidence="3">The sequence shown here is derived from an EMBL/GenBank/DDBJ whole genome shotgun (WGS) entry which is preliminary data.</text>
</comment>
<dbReference type="EMBL" id="JAKNSF020000004">
    <property type="protein sequence ID" value="KAK7739482.1"/>
    <property type="molecule type" value="Genomic_DNA"/>
</dbReference>
<reference evidence="3 4" key="1">
    <citation type="submission" date="2024-02" db="EMBL/GenBank/DDBJ databases">
        <title>De novo assembly and annotation of 12 fungi associated with fruit tree decline syndrome in Ontario, Canada.</title>
        <authorList>
            <person name="Sulman M."/>
            <person name="Ellouze W."/>
            <person name="Ilyukhin E."/>
        </authorList>
    </citation>
    <scope>NUCLEOTIDE SEQUENCE [LARGE SCALE GENOMIC DNA]</scope>
    <source>
        <strain evidence="3 4">M169</strain>
    </source>
</reference>
<sequence>MSSSNLPSTVLATRWVTLIALFTSHCLGDGETKNYINTVPGYSQLVSCAEHPLSTVVRGMSQGCGENADAITSYSCFCTLSSSYMSSVISKGVSSYCRNSSALQQVSSAIAVFDAYCDLGVEAGLTVDPLPTNTGPPRQPDADADADADADSNRKLSNTLADGSRGGNWHYLV</sequence>
<dbReference type="Proteomes" id="UP001430848">
    <property type="component" value="Unassembled WGS sequence"/>
</dbReference>
<evidence type="ECO:0000256" key="1">
    <source>
        <dbReference type="SAM" id="MobiDB-lite"/>
    </source>
</evidence>
<feature type="region of interest" description="Disordered" evidence="1">
    <location>
        <begin position="128"/>
        <end position="161"/>
    </location>
</feature>